<keyword evidence="4" id="KW-1185">Reference proteome</keyword>
<reference evidence="3" key="1">
    <citation type="journal article" date="2023" name="Mol. Phylogenet. Evol.">
        <title>Genome-scale phylogeny and comparative genomics of the fungal order Sordariales.</title>
        <authorList>
            <person name="Hensen N."/>
            <person name="Bonometti L."/>
            <person name="Westerberg I."/>
            <person name="Brannstrom I.O."/>
            <person name="Guillou S."/>
            <person name="Cros-Aarteil S."/>
            <person name="Calhoun S."/>
            <person name="Haridas S."/>
            <person name="Kuo A."/>
            <person name="Mondo S."/>
            <person name="Pangilinan J."/>
            <person name="Riley R."/>
            <person name="LaButti K."/>
            <person name="Andreopoulos B."/>
            <person name="Lipzen A."/>
            <person name="Chen C."/>
            <person name="Yan M."/>
            <person name="Daum C."/>
            <person name="Ng V."/>
            <person name="Clum A."/>
            <person name="Steindorff A."/>
            <person name="Ohm R.A."/>
            <person name="Martin F."/>
            <person name="Silar P."/>
            <person name="Natvig D.O."/>
            <person name="Lalanne C."/>
            <person name="Gautier V."/>
            <person name="Ament-Velasquez S.L."/>
            <person name="Kruys A."/>
            <person name="Hutchinson M.I."/>
            <person name="Powell A.J."/>
            <person name="Barry K."/>
            <person name="Miller A.N."/>
            <person name="Grigoriev I.V."/>
            <person name="Debuchy R."/>
            <person name="Gladieux P."/>
            <person name="Hiltunen Thoren M."/>
            <person name="Johannesson H."/>
        </authorList>
    </citation>
    <scope>NUCLEOTIDE SEQUENCE</scope>
    <source>
        <strain evidence="3">CBS 731.68</strain>
    </source>
</reference>
<name>A0AAN6U3Y8_9PEZI</name>
<dbReference type="AlphaFoldDB" id="A0AAN6U3Y8"/>
<evidence type="ECO:0000313" key="3">
    <source>
        <dbReference type="EMBL" id="KAK4126017.1"/>
    </source>
</evidence>
<reference evidence="3" key="2">
    <citation type="submission" date="2023-05" db="EMBL/GenBank/DDBJ databases">
        <authorList>
            <consortium name="Lawrence Berkeley National Laboratory"/>
            <person name="Steindorff A."/>
            <person name="Hensen N."/>
            <person name="Bonometti L."/>
            <person name="Westerberg I."/>
            <person name="Brannstrom I.O."/>
            <person name="Guillou S."/>
            <person name="Cros-Aarteil S."/>
            <person name="Calhoun S."/>
            <person name="Haridas S."/>
            <person name="Kuo A."/>
            <person name="Mondo S."/>
            <person name="Pangilinan J."/>
            <person name="Riley R."/>
            <person name="Labutti K."/>
            <person name="Andreopoulos B."/>
            <person name="Lipzen A."/>
            <person name="Chen C."/>
            <person name="Yanf M."/>
            <person name="Daum C."/>
            <person name="Ng V."/>
            <person name="Clum A."/>
            <person name="Ohm R."/>
            <person name="Martin F."/>
            <person name="Silar P."/>
            <person name="Natvig D."/>
            <person name="Lalanne C."/>
            <person name="Gautier V."/>
            <person name="Ament-Velasquez S.L."/>
            <person name="Kruys A."/>
            <person name="Hutchinson M.I."/>
            <person name="Powell A.J."/>
            <person name="Barry K."/>
            <person name="Miller A.N."/>
            <person name="Grigoriev I.V."/>
            <person name="Debuchy R."/>
            <person name="Gladieux P."/>
            <person name="Thoren M.H."/>
            <person name="Johannesson H."/>
        </authorList>
    </citation>
    <scope>NUCLEOTIDE SEQUENCE</scope>
    <source>
        <strain evidence="3">CBS 731.68</strain>
    </source>
</reference>
<evidence type="ECO:0000256" key="1">
    <source>
        <dbReference type="SAM" id="MobiDB-lite"/>
    </source>
</evidence>
<protein>
    <recommendedName>
        <fullName evidence="2">Heterokaryon incompatibility domain-containing protein</fullName>
    </recommendedName>
</protein>
<sequence length="442" mass="49390">MAGPQDYDIEDDSENVSRRRSYTTSDDEYGGSNRSVPSIKSNDDTQRDFEDLDFRLQEEDDDKVEDDIPRTWEQMHMQHKSKPPVMDHGLLLLSYLATSGSPRQITNSPPGCSHRSAAPFVELKTQLRSRASLAANLPAQLGGAPGHRTHTLQEGPSSRQILAPHQETVKLQGIDAELLLNGRRILKIFPDPENPDHSDSALVQAGFQVLPKSRRGHTQMQPLRKWLLDSDKRQAKSRSAVTVSREIGVRYLWIDSLCIIQPHHGCSDGSGCAGSEDWRTESPKMGQYYGEAYCTIAATSAKGSSEGFLDTRSPTLCIELPRSSPGERRLCVSDTDDFSRDINQAELNLRGGVLQERAISAITKRLSETFTAGDVYGVFPQYPDRTFLWRRAGEGLERITTPSGQEPVPSWSWMGSGSEDGQIYPKYERLGIQVLFNPLRMR</sequence>
<dbReference type="PANTHER" id="PTHR33112">
    <property type="entry name" value="DOMAIN PROTEIN, PUTATIVE-RELATED"/>
    <property type="match status" value="1"/>
</dbReference>
<dbReference type="InterPro" id="IPR010730">
    <property type="entry name" value="HET"/>
</dbReference>
<dbReference type="Proteomes" id="UP001302602">
    <property type="component" value="Unassembled WGS sequence"/>
</dbReference>
<evidence type="ECO:0000313" key="4">
    <source>
        <dbReference type="Proteomes" id="UP001302602"/>
    </source>
</evidence>
<evidence type="ECO:0000259" key="2">
    <source>
        <dbReference type="Pfam" id="PF06985"/>
    </source>
</evidence>
<dbReference type="EMBL" id="MU853225">
    <property type="protein sequence ID" value="KAK4126017.1"/>
    <property type="molecule type" value="Genomic_DNA"/>
</dbReference>
<dbReference type="RefSeq" id="XP_062649788.1">
    <property type="nucleotide sequence ID" value="XM_062791127.1"/>
</dbReference>
<dbReference type="GeneID" id="87827896"/>
<accession>A0AAN6U3Y8</accession>
<dbReference type="Pfam" id="PF06985">
    <property type="entry name" value="HET"/>
    <property type="match status" value="1"/>
</dbReference>
<organism evidence="3 4">
    <name type="scientific">Parathielavia appendiculata</name>
    <dbReference type="NCBI Taxonomy" id="2587402"/>
    <lineage>
        <taxon>Eukaryota</taxon>
        <taxon>Fungi</taxon>
        <taxon>Dikarya</taxon>
        <taxon>Ascomycota</taxon>
        <taxon>Pezizomycotina</taxon>
        <taxon>Sordariomycetes</taxon>
        <taxon>Sordariomycetidae</taxon>
        <taxon>Sordariales</taxon>
        <taxon>Chaetomiaceae</taxon>
        <taxon>Parathielavia</taxon>
    </lineage>
</organism>
<feature type="compositionally biased region" description="Basic and acidic residues" evidence="1">
    <location>
        <begin position="41"/>
        <end position="50"/>
    </location>
</feature>
<dbReference type="PANTHER" id="PTHR33112:SF10">
    <property type="entry name" value="TOL"/>
    <property type="match status" value="1"/>
</dbReference>
<comment type="caution">
    <text evidence="3">The sequence shown here is derived from an EMBL/GenBank/DDBJ whole genome shotgun (WGS) entry which is preliminary data.</text>
</comment>
<gene>
    <name evidence="3" type="ORF">N657DRAFT_632181</name>
</gene>
<feature type="domain" description="Heterokaryon incompatibility" evidence="2">
    <location>
        <begin position="235"/>
        <end position="356"/>
    </location>
</feature>
<proteinExistence type="predicted"/>
<feature type="region of interest" description="Disordered" evidence="1">
    <location>
        <begin position="1"/>
        <end position="50"/>
    </location>
</feature>